<comment type="caution">
    <text evidence="1">The sequence shown here is derived from an EMBL/GenBank/DDBJ whole genome shotgun (WGS) entry which is preliminary data.</text>
</comment>
<dbReference type="RefSeq" id="WP_379695567.1">
    <property type="nucleotide sequence ID" value="NZ_JBHSXH010000015.1"/>
</dbReference>
<accession>A0ABD5TXW7</accession>
<evidence type="ECO:0000313" key="2">
    <source>
        <dbReference type="Proteomes" id="UP001596408"/>
    </source>
</evidence>
<name>A0ABD5TXW7_9EURY</name>
<protein>
    <submittedName>
        <fullName evidence="1">Uncharacterized protein</fullName>
    </submittedName>
</protein>
<dbReference type="Proteomes" id="UP001596408">
    <property type="component" value="Unassembled WGS sequence"/>
</dbReference>
<proteinExistence type="predicted"/>
<gene>
    <name evidence="1" type="ORF">ACFQEV_10375</name>
</gene>
<dbReference type="AlphaFoldDB" id="A0ABD5TXW7"/>
<dbReference type="EMBL" id="JBHSXH010000015">
    <property type="protein sequence ID" value="MFC6825386.1"/>
    <property type="molecule type" value="Genomic_DNA"/>
</dbReference>
<reference evidence="1 2" key="1">
    <citation type="journal article" date="2019" name="Int. J. Syst. Evol. Microbiol.">
        <title>The Global Catalogue of Microorganisms (GCM) 10K type strain sequencing project: providing services to taxonomists for standard genome sequencing and annotation.</title>
        <authorList>
            <consortium name="The Broad Institute Genomics Platform"/>
            <consortium name="The Broad Institute Genome Sequencing Center for Infectious Disease"/>
            <person name="Wu L."/>
            <person name="Ma J."/>
        </authorList>
    </citation>
    <scope>NUCLEOTIDE SEQUENCE [LARGE SCALE GENOMIC DNA]</scope>
    <source>
        <strain evidence="1 2">YIM 94188</strain>
    </source>
</reference>
<sequence length="44" mass="4669">MTLAVVFSGVVAVIVAVVAPKLTEQSLQTIRDDVDERSSSAHQT</sequence>
<evidence type="ECO:0000313" key="1">
    <source>
        <dbReference type="EMBL" id="MFC6825386.1"/>
    </source>
</evidence>
<organism evidence="1 2">
    <name type="scientific">Halopelagius fulvigenes</name>
    <dbReference type="NCBI Taxonomy" id="1198324"/>
    <lineage>
        <taxon>Archaea</taxon>
        <taxon>Methanobacteriati</taxon>
        <taxon>Methanobacteriota</taxon>
        <taxon>Stenosarchaea group</taxon>
        <taxon>Halobacteria</taxon>
        <taxon>Halobacteriales</taxon>
        <taxon>Haloferacaceae</taxon>
    </lineage>
</organism>
<keyword evidence="2" id="KW-1185">Reference proteome</keyword>